<dbReference type="InterPro" id="IPR050248">
    <property type="entry name" value="Polysacc_deacetylase_ArnD"/>
</dbReference>
<keyword evidence="1" id="KW-0479">Metal-binding</keyword>
<organism evidence="5 6">
    <name type="scientific">Streptomyces paludis</name>
    <dbReference type="NCBI Taxonomy" id="2282738"/>
    <lineage>
        <taxon>Bacteria</taxon>
        <taxon>Bacillati</taxon>
        <taxon>Actinomycetota</taxon>
        <taxon>Actinomycetes</taxon>
        <taxon>Kitasatosporales</taxon>
        <taxon>Streptomycetaceae</taxon>
        <taxon>Streptomyces</taxon>
    </lineage>
</organism>
<dbReference type="Pfam" id="PF01522">
    <property type="entry name" value="Polysacc_deac_1"/>
    <property type="match status" value="1"/>
</dbReference>
<dbReference type="InterPro" id="IPR002509">
    <property type="entry name" value="NODB_dom"/>
</dbReference>
<evidence type="ECO:0000256" key="3">
    <source>
        <dbReference type="SAM" id="MobiDB-lite"/>
    </source>
</evidence>
<evidence type="ECO:0000256" key="2">
    <source>
        <dbReference type="ARBA" id="ARBA00022801"/>
    </source>
</evidence>
<dbReference type="EMBL" id="CP031194">
    <property type="protein sequence ID" value="AXG81518.1"/>
    <property type="molecule type" value="Genomic_DNA"/>
</dbReference>
<dbReference type="OrthoDB" id="9763050at2"/>
<feature type="domain" description="NodB homology" evidence="4">
    <location>
        <begin position="110"/>
        <end position="290"/>
    </location>
</feature>
<keyword evidence="6" id="KW-1185">Reference proteome</keyword>
<dbReference type="RefSeq" id="WP_114664059.1">
    <property type="nucleotide sequence ID" value="NZ_CP031194.1"/>
</dbReference>
<dbReference type="Proteomes" id="UP000253868">
    <property type="component" value="Chromosome"/>
</dbReference>
<dbReference type="GO" id="GO:0046872">
    <property type="term" value="F:metal ion binding"/>
    <property type="evidence" value="ECO:0007669"/>
    <property type="project" value="UniProtKB-KW"/>
</dbReference>
<evidence type="ECO:0000259" key="4">
    <source>
        <dbReference type="PROSITE" id="PS51677"/>
    </source>
</evidence>
<name>A0A345HXU4_9ACTN</name>
<dbReference type="GO" id="GO:0005975">
    <property type="term" value="P:carbohydrate metabolic process"/>
    <property type="evidence" value="ECO:0007669"/>
    <property type="project" value="InterPro"/>
</dbReference>
<protein>
    <submittedName>
        <fullName evidence="5">Polysaccharide deacetylase family protein</fullName>
    </submittedName>
</protein>
<evidence type="ECO:0000313" key="5">
    <source>
        <dbReference type="EMBL" id="AXG81518.1"/>
    </source>
</evidence>
<dbReference type="PROSITE" id="PS51677">
    <property type="entry name" value="NODB"/>
    <property type="match status" value="1"/>
</dbReference>
<feature type="compositionally biased region" description="Pro residues" evidence="3">
    <location>
        <begin position="42"/>
        <end position="57"/>
    </location>
</feature>
<dbReference type="KEGG" id="spad:DVK44_31685"/>
<sequence length="294" mass="31724">MKKDQMLPGRRTALRIGACLGVAVSARLLTAGQAQTPGRAAPLPPTAGPPPAGPPAAPLTGPAAGPLANARLRSTAYRLQPMTEGAFPGFRRAAPPVRTRPILELPELGDTVVLTFDDGPDPAYTPAILSTLRQYDVRAMFLVCGEMVYDHPDVLRRIADDGHVVGNHSWSHPQMTRLTRSGIRREMARTSDVVEETIGEAPLWYRAPYGAWNRHSFEIGAELGMEPLGWTVDSLDWTEPGTTTIVRRVVDGAGPGVVVLSHDAGGDRSQSVAALRRYLPRLLDAGYRVAVPHR</sequence>
<dbReference type="AlphaFoldDB" id="A0A345HXU4"/>
<reference evidence="6" key="1">
    <citation type="submission" date="2018-07" db="EMBL/GenBank/DDBJ databases">
        <authorList>
            <person name="Zhao J."/>
        </authorList>
    </citation>
    <scope>NUCLEOTIDE SEQUENCE [LARGE SCALE GENOMIC DNA]</scope>
    <source>
        <strain evidence="6">GSSD-12</strain>
    </source>
</reference>
<dbReference type="Gene3D" id="3.20.20.370">
    <property type="entry name" value="Glycoside hydrolase/deacetylase"/>
    <property type="match status" value="1"/>
</dbReference>
<feature type="region of interest" description="Disordered" evidence="3">
    <location>
        <begin position="35"/>
        <end position="65"/>
    </location>
</feature>
<proteinExistence type="predicted"/>
<dbReference type="PANTHER" id="PTHR10587:SF133">
    <property type="entry name" value="CHITIN DEACETYLASE 1-RELATED"/>
    <property type="match status" value="1"/>
</dbReference>
<keyword evidence="2" id="KW-0378">Hydrolase</keyword>
<accession>A0A345HXU4</accession>
<dbReference type="InterPro" id="IPR011330">
    <property type="entry name" value="Glyco_hydro/deAcase_b/a-brl"/>
</dbReference>
<evidence type="ECO:0000256" key="1">
    <source>
        <dbReference type="ARBA" id="ARBA00022723"/>
    </source>
</evidence>
<evidence type="ECO:0000313" key="6">
    <source>
        <dbReference type="Proteomes" id="UP000253868"/>
    </source>
</evidence>
<dbReference type="SUPFAM" id="SSF88713">
    <property type="entry name" value="Glycoside hydrolase/deacetylase"/>
    <property type="match status" value="1"/>
</dbReference>
<dbReference type="CDD" id="cd10917">
    <property type="entry name" value="CE4_NodB_like_6s_7s"/>
    <property type="match status" value="1"/>
</dbReference>
<dbReference type="GO" id="GO:0016810">
    <property type="term" value="F:hydrolase activity, acting on carbon-nitrogen (but not peptide) bonds"/>
    <property type="evidence" value="ECO:0007669"/>
    <property type="project" value="InterPro"/>
</dbReference>
<dbReference type="PANTHER" id="PTHR10587">
    <property type="entry name" value="GLYCOSYL TRANSFERASE-RELATED"/>
    <property type="match status" value="1"/>
</dbReference>
<dbReference type="GO" id="GO:0016020">
    <property type="term" value="C:membrane"/>
    <property type="evidence" value="ECO:0007669"/>
    <property type="project" value="TreeGrafter"/>
</dbReference>
<gene>
    <name evidence="5" type="ORF">DVK44_31685</name>
</gene>